<gene>
    <name evidence="8 10" type="primary">purC</name>
    <name evidence="10" type="ORF">TRIP_B50411</name>
</gene>
<keyword evidence="5 8" id="KW-0658">Purine biosynthesis</keyword>
<evidence type="ECO:0000256" key="7">
    <source>
        <dbReference type="ARBA" id="ARBA00048475"/>
    </source>
</evidence>
<keyword evidence="6 8" id="KW-0067">ATP-binding</keyword>
<feature type="domain" description="SAICAR synthetase/ADE2 N-terminal" evidence="9">
    <location>
        <begin position="17"/>
        <end position="266"/>
    </location>
</feature>
<dbReference type="InterPro" id="IPR028923">
    <property type="entry name" value="SAICAR_synt/ADE2_N"/>
</dbReference>
<dbReference type="GO" id="GO:0006189">
    <property type="term" value="P:'de novo' IMP biosynthetic process"/>
    <property type="evidence" value="ECO:0007669"/>
    <property type="project" value="UniProtKB-UniRule"/>
</dbReference>
<sequence>MADQIVRESDFPNLKLLRRGKVRDVYEIEDQLLIVASDRISAYDVVMADPIPDKGKILTALSLFWFKQLEPLVEHHLITADASLYPEVCRPYAAGLQGRSMLVKKARPLPVECIVRGYLSGSGWAEYQEKGSICGIVLPPGLVESSPLPEAIFTPSTKAEDGQHDENISFEEASRLIGRETAESVRRLSLQIYQYGRDLAAERGIIVADTKFEFGHVDGRLILIDEVLTPDSSRFWPMDAYTPGVPQKSFDKQFLRDYLTAIKWPKKPPPPPLPEEIVFKTREKYLEALLRITGQGLPQITKG</sequence>
<dbReference type="PROSITE" id="PS01057">
    <property type="entry name" value="SAICAR_SYNTHETASE_1"/>
    <property type="match status" value="1"/>
</dbReference>
<dbReference type="PANTHER" id="PTHR43700">
    <property type="entry name" value="PHOSPHORIBOSYLAMINOIMIDAZOLE-SUCCINOCARBOXAMIDE SYNTHASE"/>
    <property type="match status" value="1"/>
</dbReference>
<dbReference type="EC" id="6.3.2.6" evidence="8"/>
<keyword evidence="4 8" id="KW-0547">Nucleotide-binding</keyword>
<dbReference type="PANTHER" id="PTHR43700:SF1">
    <property type="entry name" value="PHOSPHORIBOSYLAMINOIMIDAZOLE-SUCCINOCARBOXAMIDE SYNTHASE"/>
    <property type="match status" value="1"/>
</dbReference>
<evidence type="ECO:0000313" key="10">
    <source>
        <dbReference type="EMBL" id="VBB47616.1"/>
    </source>
</evidence>
<dbReference type="GO" id="GO:0004639">
    <property type="term" value="F:phosphoribosylaminoimidazolesuccinocarboxamide synthase activity"/>
    <property type="evidence" value="ECO:0007669"/>
    <property type="project" value="UniProtKB-UniRule"/>
</dbReference>
<evidence type="ECO:0000256" key="2">
    <source>
        <dbReference type="ARBA" id="ARBA00010190"/>
    </source>
</evidence>
<dbReference type="SUPFAM" id="SSF56104">
    <property type="entry name" value="SAICAR synthase-like"/>
    <property type="match status" value="1"/>
</dbReference>
<evidence type="ECO:0000256" key="5">
    <source>
        <dbReference type="ARBA" id="ARBA00022755"/>
    </source>
</evidence>
<organism evidence="10">
    <name type="scientific">Uncultured Desulfatiglans sp</name>
    <dbReference type="NCBI Taxonomy" id="1748965"/>
    <lineage>
        <taxon>Bacteria</taxon>
        <taxon>Pseudomonadati</taxon>
        <taxon>Thermodesulfobacteriota</taxon>
        <taxon>Desulfobacteria</taxon>
        <taxon>Desulfatiglandales</taxon>
        <taxon>Desulfatiglandaceae</taxon>
        <taxon>Desulfatiglans</taxon>
        <taxon>environmental samples</taxon>
    </lineage>
</organism>
<reference evidence="10" key="1">
    <citation type="submission" date="2018-07" db="EMBL/GenBank/DDBJ databases">
        <authorList>
            <consortium name="Genoscope - CEA"/>
            <person name="William W."/>
        </authorList>
    </citation>
    <scope>NUCLEOTIDE SEQUENCE</scope>
    <source>
        <strain evidence="10">IK1</strain>
    </source>
</reference>
<evidence type="ECO:0000256" key="1">
    <source>
        <dbReference type="ARBA" id="ARBA00004672"/>
    </source>
</evidence>
<evidence type="ECO:0000259" key="9">
    <source>
        <dbReference type="Pfam" id="PF01259"/>
    </source>
</evidence>
<dbReference type="GO" id="GO:0005524">
    <property type="term" value="F:ATP binding"/>
    <property type="evidence" value="ECO:0007669"/>
    <property type="project" value="UniProtKB-KW"/>
</dbReference>
<dbReference type="AlphaFoldDB" id="A0A653AIL4"/>
<dbReference type="Gene3D" id="3.30.200.20">
    <property type="entry name" value="Phosphorylase Kinase, domain 1"/>
    <property type="match status" value="1"/>
</dbReference>
<dbReference type="Pfam" id="PF01259">
    <property type="entry name" value="SAICAR_synt"/>
    <property type="match status" value="1"/>
</dbReference>
<comment type="catalytic activity">
    <reaction evidence="7 8">
        <text>5-amino-1-(5-phospho-D-ribosyl)imidazole-4-carboxylate + L-aspartate + ATP = (2S)-2-[5-amino-1-(5-phospho-beta-D-ribosyl)imidazole-4-carboxamido]succinate + ADP + phosphate + 2 H(+)</text>
        <dbReference type="Rhea" id="RHEA:22628"/>
        <dbReference type="ChEBI" id="CHEBI:15378"/>
        <dbReference type="ChEBI" id="CHEBI:29991"/>
        <dbReference type="ChEBI" id="CHEBI:30616"/>
        <dbReference type="ChEBI" id="CHEBI:43474"/>
        <dbReference type="ChEBI" id="CHEBI:58443"/>
        <dbReference type="ChEBI" id="CHEBI:77657"/>
        <dbReference type="ChEBI" id="CHEBI:456216"/>
        <dbReference type="EC" id="6.3.2.6"/>
    </reaction>
</comment>
<dbReference type="InterPro" id="IPR001636">
    <property type="entry name" value="SAICAR_synth"/>
</dbReference>
<keyword evidence="3 8" id="KW-0436">Ligase</keyword>
<comment type="similarity">
    <text evidence="2 8">Belongs to the SAICAR synthetase family.</text>
</comment>
<dbReference type="EMBL" id="UPXX01000032">
    <property type="protein sequence ID" value="VBB47616.1"/>
    <property type="molecule type" value="Genomic_DNA"/>
</dbReference>
<evidence type="ECO:0000256" key="8">
    <source>
        <dbReference type="HAMAP-Rule" id="MF_00137"/>
    </source>
</evidence>
<dbReference type="FunFam" id="3.30.470.20:FF:000015">
    <property type="entry name" value="Phosphoribosylaminoimidazole-succinocarboxamide synthase"/>
    <property type="match status" value="1"/>
</dbReference>
<accession>A0A653AIL4</accession>
<proteinExistence type="inferred from homology"/>
<dbReference type="UniPathway" id="UPA00074">
    <property type="reaction ID" value="UER00131"/>
</dbReference>
<dbReference type="HAMAP" id="MF_00137">
    <property type="entry name" value="SAICAR_synth"/>
    <property type="match status" value="1"/>
</dbReference>
<evidence type="ECO:0000256" key="4">
    <source>
        <dbReference type="ARBA" id="ARBA00022741"/>
    </source>
</evidence>
<dbReference type="CDD" id="cd01414">
    <property type="entry name" value="SAICAR_synt_Sc"/>
    <property type="match status" value="1"/>
</dbReference>
<dbReference type="InterPro" id="IPR018236">
    <property type="entry name" value="SAICAR_synthetase_CS"/>
</dbReference>
<evidence type="ECO:0000256" key="3">
    <source>
        <dbReference type="ARBA" id="ARBA00022598"/>
    </source>
</evidence>
<name>A0A653AIL4_UNCDX</name>
<evidence type="ECO:0000256" key="6">
    <source>
        <dbReference type="ARBA" id="ARBA00022840"/>
    </source>
</evidence>
<dbReference type="NCBIfam" id="TIGR00081">
    <property type="entry name" value="purC"/>
    <property type="match status" value="1"/>
</dbReference>
<dbReference type="GO" id="GO:0005737">
    <property type="term" value="C:cytoplasm"/>
    <property type="evidence" value="ECO:0007669"/>
    <property type="project" value="TreeGrafter"/>
</dbReference>
<dbReference type="Gene3D" id="3.30.470.20">
    <property type="entry name" value="ATP-grasp fold, B domain"/>
    <property type="match status" value="1"/>
</dbReference>
<dbReference type="NCBIfam" id="NF010568">
    <property type="entry name" value="PRK13961.1"/>
    <property type="match status" value="1"/>
</dbReference>
<protein>
    <recommendedName>
        <fullName evidence="8">Phosphoribosylaminoimidazole-succinocarboxamide synthase</fullName>
        <ecNumber evidence="8">6.3.2.6</ecNumber>
    </recommendedName>
    <alternativeName>
        <fullName evidence="8">SAICAR synthetase</fullName>
    </alternativeName>
</protein>
<comment type="pathway">
    <text evidence="1 8">Purine metabolism; IMP biosynthesis via de novo pathway; 5-amino-1-(5-phospho-D-ribosyl)imidazole-4-carboxamide from 5-amino-1-(5-phospho-D-ribosyl)imidazole-4-carboxylate: step 1/2.</text>
</comment>